<dbReference type="EMBL" id="LUTY01001582">
    <property type="protein sequence ID" value="OAD21513.1"/>
    <property type="molecule type" value="Genomic_DNA"/>
</dbReference>
<reference evidence="1 2" key="1">
    <citation type="submission" date="2016-05" db="EMBL/GenBank/DDBJ databases">
        <title>Single-cell genome of chain-forming Candidatus Thiomargarita nelsonii and comparison to other large sulfur-oxidizing bacteria.</title>
        <authorList>
            <person name="Winkel M."/>
            <person name="Salman V."/>
            <person name="Woyke T."/>
            <person name="Schulz-Vogt H."/>
            <person name="Richter M."/>
            <person name="Flood B."/>
            <person name="Bailey J."/>
            <person name="Amann R."/>
            <person name="Mussmann M."/>
        </authorList>
    </citation>
    <scope>NUCLEOTIDE SEQUENCE [LARGE SCALE GENOMIC DNA]</scope>
    <source>
        <strain evidence="1 2">THI036</strain>
    </source>
</reference>
<evidence type="ECO:0000313" key="2">
    <source>
        <dbReference type="Proteomes" id="UP000076962"/>
    </source>
</evidence>
<dbReference type="Proteomes" id="UP000076962">
    <property type="component" value="Unassembled WGS sequence"/>
</dbReference>
<protein>
    <submittedName>
        <fullName evidence="1">Uncharacterized protein</fullName>
    </submittedName>
</protein>
<sequence>MCIPTLNERFFSLCYMFKGDSFSIIIVQDFSHDLISERISQPRLSRRQVVNLFFDKLIKNLARRFGMFIQ</sequence>
<organism evidence="1 2">
    <name type="scientific">Candidatus Thiomargarita nelsonii</name>
    <dbReference type="NCBI Taxonomy" id="1003181"/>
    <lineage>
        <taxon>Bacteria</taxon>
        <taxon>Pseudomonadati</taxon>
        <taxon>Pseudomonadota</taxon>
        <taxon>Gammaproteobacteria</taxon>
        <taxon>Thiotrichales</taxon>
        <taxon>Thiotrichaceae</taxon>
        <taxon>Thiomargarita</taxon>
    </lineage>
</organism>
<keyword evidence="2" id="KW-1185">Reference proteome</keyword>
<gene>
    <name evidence="1" type="ORF">THIOM_002715</name>
</gene>
<comment type="caution">
    <text evidence="1">The sequence shown here is derived from an EMBL/GenBank/DDBJ whole genome shotgun (WGS) entry which is preliminary data.</text>
</comment>
<accession>A0A176S0C7</accession>
<dbReference type="AlphaFoldDB" id="A0A176S0C7"/>
<name>A0A176S0C7_9GAMM</name>
<proteinExistence type="predicted"/>
<evidence type="ECO:0000313" key="1">
    <source>
        <dbReference type="EMBL" id="OAD21513.1"/>
    </source>
</evidence>